<organism evidence="2 3">
    <name type="scientific">Agitococcus lubricus</name>
    <dbReference type="NCBI Taxonomy" id="1077255"/>
    <lineage>
        <taxon>Bacteria</taxon>
        <taxon>Pseudomonadati</taxon>
        <taxon>Pseudomonadota</taxon>
        <taxon>Gammaproteobacteria</taxon>
        <taxon>Moraxellales</taxon>
        <taxon>Moraxellaceae</taxon>
        <taxon>Agitococcus</taxon>
    </lineage>
</organism>
<dbReference type="GO" id="GO:0047372">
    <property type="term" value="F:monoacylglycerol lipase activity"/>
    <property type="evidence" value="ECO:0007669"/>
    <property type="project" value="TreeGrafter"/>
</dbReference>
<dbReference type="PANTHER" id="PTHR43798:SF33">
    <property type="entry name" value="HYDROLASE, PUTATIVE (AFU_ORTHOLOGUE AFUA_2G14860)-RELATED"/>
    <property type="match status" value="1"/>
</dbReference>
<dbReference type="AlphaFoldDB" id="A0A2T5J2Y9"/>
<dbReference type="Proteomes" id="UP000244223">
    <property type="component" value="Unassembled WGS sequence"/>
</dbReference>
<dbReference type="InterPro" id="IPR000073">
    <property type="entry name" value="AB_hydrolase_1"/>
</dbReference>
<dbReference type="SUPFAM" id="SSF53474">
    <property type="entry name" value="alpha/beta-Hydrolases"/>
    <property type="match status" value="1"/>
</dbReference>
<dbReference type="GO" id="GO:0046464">
    <property type="term" value="P:acylglycerol catabolic process"/>
    <property type="evidence" value="ECO:0007669"/>
    <property type="project" value="TreeGrafter"/>
</dbReference>
<dbReference type="InterPro" id="IPR000639">
    <property type="entry name" value="Epox_hydrolase-like"/>
</dbReference>
<dbReference type="PANTHER" id="PTHR43798">
    <property type="entry name" value="MONOACYLGLYCEROL LIPASE"/>
    <property type="match status" value="1"/>
</dbReference>
<dbReference type="Gene3D" id="3.40.50.1820">
    <property type="entry name" value="alpha/beta hydrolase"/>
    <property type="match status" value="1"/>
</dbReference>
<dbReference type="InterPro" id="IPR050266">
    <property type="entry name" value="AB_hydrolase_sf"/>
</dbReference>
<dbReference type="PRINTS" id="PR00412">
    <property type="entry name" value="EPOXHYDRLASE"/>
</dbReference>
<dbReference type="RefSeq" id="WP_170106832.1">
    <property type="nucleotide sequence ID" value="NZ_QAON01000001.1"/>
</dbReference>
<comment type="caution">
    <text evidence="2">The sequence shown here is derived from an EMBL/GenBank/DDBJ whole genome shotgun (WGS) entry which is preliminary data.</text>
</comment>
<keyword evidence="3" id="KW-1185">Reference proteome</keyword>
<evidence type="ECO:0000259" key="1">
    <source>
        <dbReference type="Pfam" id="PF00561"/>
    </source>
</evidence>
<gene>
    <name evidence="2" type="ORF">C8N29_10157</name>
</gene>
<accession>A0A2T5J2Y9</accession>
<dbReference type="GO" id="GO:0016020">
    <property type="term" value="C:membrane"/>
    <property type="evidence" value="ECO:0007669"/>
    <property type="project" value="TreeGrafter"/>
</dbReference>
<dbReference type="EMBL" id="QAON01000001">
    <property type="protein sequence ID" value="PTQ90987.1"/>
    <property type="molecule type" value="Genomic_DNA"/>
</dbReference>
<protein>
    <submittedName>
        <fullName evidence="2">Pimeloyl-ACP methyl ester carboxylesterase</fullName>
    </submittedName>
</protein>
<evidence type="ECO:0000313" key="2">
    <source>
        <dbReference type="EMBL" id="PTQ90987.1"/>
    </source>
</evidence>
<feature type="domain" description="AB hydrolase-1" evidence="1">
    <location>
        <begin position="37"/>
        <end position="277"/>
    </location>
</feature>
<dbReference type="Pfam" id="PF00561">
    <property type="entry name" value="Abhydrolase_1"/>
    <property type="match status" value="1"/>
</dbReference>
<evidence type="ECO:0000313" key="3">
    <source>
        <dbReference type="Proteomes" id="UP000244223"/>
    </source>
</evidence>
<proteinExistence type="predicted"/>
<dbReference type="InterPro" id="IPR029058">
    <property type="entry name" value="AB_hydrolase_fold"/>
</dbReference>
<reference evidence="2 3" key="1">
    <citation type="submission" date="2018-04" db="EMBL/GenBank/DDBJ databases">
        <title>Genomic Encyclopedia of Archaeal and Bacterial Type Strains, Phase II (KMG-II): from individual species to whole genera.</title>
        <authorList>
            <person name="Goeker M."/>
        </authorList>
    </citation>
    <scope>NUCLEOTIDE SEQUENCE [LARGE SCALE GENOMIC DNA]</scope>
    <source>
        <strain evidence="2 3">DSM 5822</strain>
    </source>
</reference>
<name>A0A2T5J2Y9_9GAMM</name>
<sequence>MATLPASVLAWQNRGHYCQLAGLDIFYRDIGPRQSDAVLLLHGFPSSAYDWHAVLPLLGEDKRIIVFDFVGFGLSAKPKDYSYSLFEQADIVEMLLRYLQVKRVKLLAHDMGTTVACELIARRERKLLSFSILSLLLMNGSVHIELAQLTPSQQLLRSPLASMAARLSSKWLFKAQLRRILAKPVPETELNAMWSLLSYKQGHHRLSQTVSYIDERYRFAHRWLPPLTRLEIPVLILWGQQDPVAVAAIAKKLATQIPTAKLQWLPRLGHYPQLEDPVAVADVMNLFLA</sequence>